<accession>A0A074ZS10</accession>
<dbReference type="InterPro" id="IPR014729">
    <property type="entry name" value="Rossmann-like_a/b/a_fold"/>
</dbReference>
<organism evidence="7 8">
    <name type="scientific">Opisthorchis viverrini</name>
    <name type="common">Southeast Asian liver fluke</name>
    <dbReference type="NCBI Taxonomy" id="6198"/>
    <lineage>
        <taxon>Eukaryota</taxon>
        <taxon>Metazoa</taxon>
        <taxon>Spiralia</taxon>
        <taxon>Lophotrochozoa</taxon>
        <taxon>Platyhelminthes</taxon>
        <taxon>Trematoda</taxon>
        <taxon>Digenea</taxon>
        <taxon>Opisthorchiida</taxon>
        <taxon>Opisthorchiata</taxon>
        <taxon>Opisthorchiidae</taxon>
        <taxon>Opisthorchis</taxon>
    </lineage>
</organism>
<gene>
    <name evidence="7" type="ORF">T265_16294</name>
</gene>
<dbReference type="KEGG" id="ovi:T265_16294"/>
<reference evidence="7 8" key="1">
    <citation type="submission" date="2013-11" db="EMBL/GenBank/DDBJ databases">
        <title>Opisthorchis viverrini - life in the bile duct.</title>
        <authorList>
            <person name="Young N.D."/>
            <person name="Nagarajan N."/>
            <person name="Lin S.J."/>
            <person name="Korhonen P.K."/>
            <person name="Jex A.R."/>
            <person name="Hall R.S."/>
            <person name="Safavi-Hemami H."/>
            <person name="Kaewkong W."/>
            <person name="Bertrand D."/>
            <person name="Gao S."/>
            <person name="Seet Q."/>
            <person name="Wongkham S."/>
            <person name="Teh B.T."/>
            <person name="Wongkham C."/>
            <person name="Intapan P.M."/>
            <person name="Maleewong W."/>
            <person name="Yang X."/>
            <person name="Hu M."/>
            <person name="Wang Z."/>
            <person name="Hofmann A."/>
            <person name="Sternberg P.W."/>
            <person name="Tan P."/>
            <person name="Wang J."/>
            <person name="Gasser R.B."/>
        </authorList>
    </citation>
    <scope>NUCLEOTIDE SEQUENCE [LARGE SCALE GENOMIC DNA]</scope>
</reference>
<dbReference type="OrthoDB" id="10264412at2759"/>
<dbReference type="STRING" id="6198.A0A074ZS10"/>
<dbReference type="AlphaFoldDB" id="A0A074ZS10"/>
<protein>
    <recommendedName>
        <fullName evidence="6">Aminoacyl-tRNA synthetase class Ia domain-containing protein</fullName>
    </recommendedName>
</protein>
<dbReference type="GO" id="GO:0006418">
    <property type="term" value="P:tRNA aminoacylation for protein translation"/>
    <property type="evidence" value="ECO:0007669"/>
    <property type="project" value="InterPro"/>
</dbReference>
<dbReference type="RefSeq" id="XP_009178159.1">
    <property type="nucleotide sequence ID" value="XM_009179895.1"/>
</dbReference>
<dbReference type="Gene3D" id="3.40.50.620">
    <property type="entry name" value="HUPs"/>
    <property type="match status" value="1"/>
</dbReference>
<name>A0A074ZS10_OPIVI</name>
<evidence type="ECO:0000313" key="7">
    <source>
        <dbReference type="EMBL" id="KER18094.1"/>
    </source>
</evidence>
<evidence type="ECO:0000256" key="5">
    <source>
        <dbReference type="ARBA" id="ARBA00023146"/>
    </source>
</evidence>
<dbReference type="SUPFAM" id="SSF52374">
    <property type="entry name" value="Nucleotidylyl transferase"/>
    <property type="match status" value="1"/>
</dbReference>
<keyword evidence="3" id="KW-0067">ATP-binding</keyword>
<dbReference type="Pfam" id="PF00133">
    <property type="entry name" value="tRNA-synt_1"/>
    <property type="match status" value="1"/>
</dbReference>
<keyword evidence="1" id="KW-0436">Ligase</keyword>
<evidence type="ECO:0000313" key="8">
    <source>
        <dbReference type="Proteomes" id="UP000054324"/>
    </source>
</evidence>
<keyword evidence="8" id="KW-1185">Reference proteome</keyword>
<dbReference type="GO" id="GO:0005524">
    <property type="term" value="F:ATP binding"/>
    <property type="evidence" value="ECO:0007669"/>
    <property type="project" value="UniProtKB-KW"/>
</dbReference>
<evidence type="ECO:0000256" key="3">
    <source>
        <dbReference type="ARBA" id="ARBA00022840"/>
    </source>
</evidence>
<feature type="domain" description="Aminoacyl-tRNA synthetase class Ia" evidence="6">
    <location>
        <begin position="2"/>
        <end position="41"/>
    </location>
</feature>
<keyword evidence="4" id="KW-0648">Protein biosynthesis</keyword>
<keyword evidence="5" id="KW-0030">Aminoacyl-tRNA synthetase</keyword>
<proteinExistence type="predicted"/>
<dbReference type="InterPro" id="IPR002300">
    <property type="entry name" value="aa-tRNA-synth_Ia"/>
</dbReference>
<evidence type="ECO:0000259" key="6">
    <source>
        <dbReference type="Pfam" id="PF00133"/>
    </source>
</evidence>
<dbReference type="EMBL" id="KL611643">
    <property type="protein sequence ID" value="KER18094.1"/>
    <property type="molecule type" value="Genomic_DNA"/>
</dbReference>
<dbReference type="GO" id="GO:0004812">
    <property type="term" value="F:aminoacyl-tRNA ligase activity"/>
    <property type="evidence" value="ECO:0007669"/>
    <property type="project" value="UniProtKB-KW"/>
</dbReference>
<sequence>MTADSEGRKMSKSLGNVVSPEDLLNQNKGCVDILRRWAACSALDSISTVGNKEMNLHSASYRA</sequence>
<dbReference type="Proteomes" id="UP000054324">
    <property type="component" value="Unassembled WGS sequence"/>
</dbReference>
<evidence type="ECO:0000256" key="2">
    <source>
        <dbReference type="ARBA" id="ARBA00022741"/>
    </source>
</evidence>
<dbReference type="CTD" id="20330459"/>
<evidence type="ECO:0000256" key="4">
    <source>
        <dbReference type="ARBA" id="ARBA00022917"/>
    </source>
</evidence>
<evidence type="ECO:0000256" key="1">
    <source>
        <dbReference type="ARBA" id="ARBA00022598"/>
    </source>
</evidence>
<dbReference type="GeneID" id="20330459"/>
<keyword evidence="2" id="KW-0547">Nucleotide-binding</keyword>
<feature type="non-terminal residue" evidence="7">
    <location>
        <position position="63"/>
    </location>
</feature>